<protein>
    <submittedName>
        <fullName evidence="1">Major facilitator superfamily-domain-containing protein</fullName>
    </submittedName>
</protein>
<comment type="caution">
    <text evidence="1">The sequence shown here is derived from an EMBL/GenBank/DDBJ whole genome shotgun (WGS) entry which is preliminary data.</text>
</comment>
<organism evidence="1 2">
    <name type="scientific">Aspergillus terreus</name>
    <dbReference type="NCBI Taxonomy" id="33178"/>
    <lineage>
        <taxon>Eukaryota</taxon>
        <taxon>Fungi</taxon>
        <taxon>Dikarya</taxon>
        <taxon>Ascomycota</taxon>
        <taxon>Pezizomycotina</taxon>
        <taxon>Eurotiomycetes</taxon>
        <taxon>Eurotiomycetidae</taxon>
        <taxon>Eurotiales</taxon>
        <taxon>Aspergillaceae</taxon>
        <taxon>Aspergillus</taxon>
        <taxon>Aspergillus subgen. Circumdati</taxon>
    </lineage>
</organism>
<name>A0A8H3RF51_ASPTE</name>
<dbReference type="EMBL" id="BLJY01000014">
    <property type="protein sequence ID" value="GFF21177.1"/>
    <property type="molecule type" value="Genomic_DNA"/>
</dbReference>
<sequence>MVSPHDGDDCTGYRSHPNLTQHCLTAPGFGISNYYMSTPPQRVAFDPAEEERLRRNKELMDAYGDKETIQDIERALSLYELQ</sequence>
<gene>
    <name evidence="1" type="ORF">ATEIFO6365_0014010900</name>
</gene>
<dbReference type="Proteomes" id="UP000452235">
    <property type="component" value="Unassembled WGS sequence"/>
</dbReference>
<accession>A0A8H3RF51</accession>
<evidence type="ECO:0000313" key="2">
    <source>
        <dbReference type="Proteomes" id="UP000452235"/>
    </source>
</evidence>
<proteinExistence type="predicted"/>
<evidence type="ECO:0000313" key="1">
    <source>
        <dbReference type="EMBL" id="GFF21177.1"/>
    </source>
</evidence>
<keyword evidence="2" id="KW-1185">Reference proteome</keyword>
<reference evidence="1 2" key="1">
    <citation type="submission" date="2020-01" db="EMBL/GenBank/DDBJ databases">
        <title>Aspergillus terreus IFO 6365 whole genome shotgun sequence.</title>
        <authorList>
            <person name="Kanamasa S."/>
            <person name="Takahashi H."/>
        </authorList>
    </citation>
    <scope>NUCLEOTIDE SEQUENCE [LARGE SCALE GENOMIC DNA]</scope>
    <source>
        <strain evidence="1 2">IFO 6365</strain>
    </source>
</reference>
<dbReference type="AlphaFoldDB" id="A0A8H3RF51"/>